<proteinExistence type="predicted"/>
<gene>
    <name evidence="5" type="ORF">DFR56_101404</name>
</gene>
<dbReference type="SUPFAM" id="SSF55008">
    <property type="entry name" value="HMA, heavy metal-associated domain"/>
    <property type="match status" value="1"/>
</dbReference>
<dbReference type="OrthoDB" id="9813965at2"/>
<dbReference type="Pfam" id="PF00403">
    <property type="entry name" value="HMA"/>
    <property type="match status" value="1"/>
</dbReference>
<dbReference type="NCBIfam" id="TIGR00003">
    <property type="entry name" value="copper ion binding protein"/>
    <property type="match status" value="1"/>
</dbReference>
<dbReference type="PROSITE" id="PS50846">
    <property type="entry name" value="HMA_2"/>
    <property type="match status" value="1"/>
</dbReference>
<dbReference type="InterPro" id="IPR017969">
    <property type="entry name" value="Heavy-metal-associated_CS"/>
</dbReference>
<keyword evidence="3" id="KW-0186">Copper</keyword>
<evidence type="ECO:0000256" key="3">
    <source>
        <dbReference type="ARBA" id="ARBA00023008"/>
    </source>
</evidence>
<accession>A0A2V3W8P1</accession>
<dbReference type="CDD" id="cd00371">
    <property type="entry name" value="HMA"/>
    <property type="match status" value="1"/>
</dbReference>
<dbReference type="GO" id="GO:0005507">
    <property type="term" value="F:copper ion binding"/>
    <property type="evidence" value="ECO:0007669"/>
    <property type="project" value="InterPro"/>
</dbReference>
<dbReference type="FunFam" id="3.30.70.100:FF:000005">
    <property type="entry name" value="Copper-exporting P-type ATPase A"/>
    <property type="match status" value="1"/>
</dbReference>
<evidence type="ECO:0000256" key="1">
    <source>
        <dbReference type="ARBA" id="ARBA00015313"/>
    </source>
</evidence>
<dbReference type="PRINTS" id="PR00944">
    <property type="entry name" value="CUEXPORT"/>
</dbReference>
<dbReference type="RefSeq" id="WP_110393747.1">
    <property type="nucleotide sequence ID" value="NZ_JBHUHB010000001.1"/>
</dbReference>
<dbReference type="PROSITE" id="PS01047">
    <property type="entry name" value="HMA_1"/>
    <property type="match status" value="1"/>
</dbReference>
<dbReference type="GO" id="GO:0006825">
    <property type="term" value="P:copper ion transport"/>
    <property type="evidence" value="ECO:0007669"/>
    <property type="project" value="InterPro"/>
</dbReference>
<dbReference type="InterPro" id="IPR036163">
    <property type="entry name" value="HMA_dom_sf"/>
</dbReference>
<dbReference type="AlphaFoldDB" id="A0A2V3W8P1"/>
<dbReference type="Proteomes" id="UP000247978">
    <property type="component" value="Unassembled WGS sequence"/>
</dbReference>
<comment type="caution">
    <text evidence="5">The sequence shown here is derived from an EMBL/GenBank/DDBJ whole genome shotgun (WGS) entry which is preliminary data.</text>
</comment>
<dbReference type="PANTHER" id="PTHR46594">
    <property type="entry name" value="P-TYPE CATION-TRANSPORTING ATPASE"/>
    <property type="match status" value="1"/>
</dbReference>
<sequence>MKETLKVEGMTCSCCVGKVEKGINQLDGVSSVEVDVDNKEVQVAFNDDTVTMEQIKGKIEEQGYQIVSNEK</sequence>
<protein>
    <recommendedName>
        <fullName evidence="1">Copper chaperone CopZ</fullName>
    </recommendedName>
</protein>
<feature type="domain" description="HMA" evidence="4">
    <location>
        <begin position="1"/>
        <end position="67"/>
    </location>
</feature>
<evidence type="ECO:0000256" key="2">
    <source>
        <dbReference type="ARBA" id="ARBA00022723"/>
    </source>
</evidence>
<dbReference type="PANTHER" id="PTHR46594:SF4">
    <property type="entry name" value="P-TYPE CATION-TRANSPORTING ATPASE"/>
    <property type="match status" value="1"/>
</dbReference>
<evidence type="ECO:0000313" key="5">
    <source>
        <dbReference type="EMBL" id="PXW90492.1"/>
    </source>
</evidence>
<dbReference type="InterPro" id="IPR006122">
    <property type="entry name" value="HMA_Cu_ion-bd"/>
</dbReference>
<organism evidence="5 6">
    <name type="scientific">Pseudogracilibacillus auburnensis</name>
    <dbReference type="NCBI Taxonomy" id="1494959"/>
    <lineage>
        <taxon>Bacteria</taxon>
        <taxon>Bacillati</taxon>
        <taxon>Bacillota</taxon>
        <taxon>Bacilli</taxon>
        <taxon>Bacillales</taxon>
        <taxon>Bacillaceae</taxon>
        <taxon>Pseudogracilibacillus</taxon>
    </lineage>
</organism>
<evidence type="ECO:0000259" key="4">
    <source>
        <dbReference type="PROSITE" id="PS50846"/>
    </source>
</evidence>
<evidence type="ECO:0000313" key="6">
    <source>
        <dbReference type="Proteomes" id="UP000247978"/>
    </source>
</evidence>
<keyword evidence="2" id="KW-0479">Metal-binding</keyword>
<dbReference type="Gene3D" id="3.30.70.100">
    <property type="match status" value="1"/>
</dbReference>
<keyword evidence="6" id="KW-1185">Reference proteome</keyword>
<name>A0A2V3W8P1_9BACI</name>
<dbReference type="InterPro" id="IPR000428">
    <property type="entry name" value="Cu-bd"/>
</dbReference>
<dbReference type="InterPro" id="IPR006121">
    <property type="entry name" value="HMA_dom"/>
</dbReference>
<dbReference type="EMBL" id="QJJQ01000001">
    <property type="protein sequence ID" value="PXW90492.1"/>
    <property type="molecule type" value="Genomic_DNA"/>
</dbReference>
<reference evidence="5 6" key="1">
    <citation type="submission" date="2018-05" db="EMBL/GenBank/DDBJ databases">
        <title>Genomic Encyclopedia of Type Strains, Phase IV (KMG-IV): sequencing the most valuable type-strain genomes for metagenomic binning, comparative biology and taxonomic classification.</title>
        <authorList>
            <person name="Goeker M."/>
        </authorList>
    </citation>
    <scope>NUCLEOTIDE SEQUENCE [LARGE SCALE GENOMIC DNA]</scope>
    <source>
        <strain evidence="5 6">DSM 28556</strain>
    </source>
</reference>